<dbReference type="PANTHER" id="PTHR14209">
    <property type="entry name" value="ISOAMYL ACETATE-HYDROLYZING ESTERASE 1"/>
    <property type="match status" value="1"/>
</dbReference>
<dbReference type="AlphaFoldDB" id="A9UZ87"/>
<dbReference type="eggNOG" id="KOG3035">
    <property type="taxonomic scope" value="Eukaryota"/>
</dbReference>
<dbReference type="PANTHER" id="PTHR14209:SF19">
    <property type="entry name" value="ISOAMYL ACETATE-HYDROLYZING ESTERASE 1 HOMOLOG"/>
    <property type="match status" value="1"/>
</dbReference>
<evidence type="ECO:0000259" key="1">
    <source>
        <dbReference type="Pfam" id="PF13472"/>
    </source>
</evidence>
<dbReference type="GeneID" id="5891078"/>
<name>A9UZ87_MONBE</name>
<evidence type="ECO:0000313" key="3">
    <source>
        <dbReference type="Proteomes" id="UP000001357"/>
    </source>
</evidence>
<protein>
    <recommendedName>
        <fullName evidence="1">SGNH hydrolase-type esterase domain-containing protein</fullName>
    </recommendedName>
</protein>
<dbReference type="SUPFAM" id="SSF52266">
    <property type="entry name" value="SGNH hydrolase"/>
    <property type="match status" value="1"/>
</dbReference>
<dbReference type="InterPro" id="IPR013830">
    <property type="entry name" value="SGNH_hydro"/>
</dbReference>
<dbReference type="FunFam" id="3.40.50.1110:FF:000090">
    <property type="entry name" value="Predicted protein"/>
    <property type="match status" value="1"/>
</dbReference>
<dbReference type="RefSeq" id="XP_001745898.1">
    <property type="nucleotide sequence ID" value="XM_001745846.1"/>
</dbReference>
<gene>
    <name evidence="2" type="ORF">MONBRDRAFT_8169</name>
</gene>
<dbReference type="EMBL" id="CH991551">
    <property type="protein sequence ID" value="EDQ89322.1"/>
    <property type="molecule type" value="Genomic_DNA"/>
</dbReference>
<proteinExistence type="predicted"/>
<keyword evidence="3" id="KW-1185">Reference proteome</keyword>
<dbReference type="InParanoid" id="A9UZ87"/>
<dbReference type="Gene3D" id="3.40.50.1110">
    <property type="entry name" value="SGNH hydrolase"/>
    <property type="match status" value="1"/>
</dbReference>
<dbReference type="InterPro" id="IPR045136">
    <property type="entry name" value="Iah1-like"/>
</dbReference>
<reference evidence="2 3" key="1">
    <citation type="journal article" date="2008" name="Nature">
        <title>The genome of the choanoflagellate Monosiga brevicollis and the origin of metazoans.</title>
        <authorList>
            <consortium name="JGI Sequencing"/>
            <person name="King N."/>
            <person name="Westbrook M.J."/>
            <person name="Young S.L."/>
            <person name="Kuo A."/>
            <person name="Abedin M."/>
            <person name="Chapman J."/>
            <person name="Fairclough S."/>
            <person name="Hellsten U."/>
            <person name="Isogai Y."/>
            <person name="Letunic I."/>
            <person name="Marr M."/>
            <person name="Pincus D."/>
            <person name="Putnam N."/>
            <person name="Rokas A."/>
            <person name="Wright K.J."/>
            <person name="Zuzow R."/>
            <person name="Dirks W."/>
            <person name="Good M."/>
            <person name="Goodstein D."/>
            <person name="Lemons D."/>
            <person name="Li W."/>
            <person name="Lyons J.B."/>
            <person name="Morris A."/>
            <person name="Nichols S."/>
            <person name="Richter D.J."/>
            <person name="Salamov A."/>
            <person name="Bork P."/>
            <person name="Lim W.A."/>
            <person name="Manning G."/>
            <person name="Miller W.T."/>
            <person name="McGinnis W."/>
            <person name="Shapiro H."/>
            <person name="Tjian R."/>
            <person name="Grigoriev I.V."/>
            <person name="Rokhsar D."/>
        </authorList>
    </citation>
    <scope>NUCLEOTIDE SEQUENCE [LARGE SCALE GENOMIC DNA]</scope>
    <source>
        <strain evidence="3">MX1 / ATCC 50154</strain>
    </source>
</reference>
<organism evidence="2 3">
    <name type="scientific">Monosiga brevicollis</name>
    <name type="common">Choanoflagellate</name>
    <dbReference type="NCBI Taxonomy" id="81824"/>
    <lineage>
        <taxon>Eukaryota</taxon>
        <taxon>Choanoflagellata</taxon>
        <taxon>Craspedida</taxon>
        <taxon>Salpingoecidae</taxon>
        <taxon>Monosiga</taxon>
    </lineage>
</organism>
<dbReference type="InterPro" id="IPR036514">
    <property type="entry name" value="SGNH_hydro_sf"/>
</dbReference>
<dbReference type="STRING" id="81824.A9UZ87"/>
<dbReference type="Pfam" id="PF13472">
    <property type="entry name" value="Lipase_GDSL_2"/>
    <property type="match status" value="1"/>
</dbReference>
<dbReference type="FunCoup" id="A9UZ87">
    <property type="interactions" value="843"/>
</dbReference>
<feature type="domain" description="SGNH hydrolase-type esterase" evidence="1">
    <location>
        <begin position="20"/>
        <end position="120"/>
    </location>
</feature>
<dbReference type="KEGG" id="mbr:MONBRDRAFT_8169"/>
<dbReference type="Proteomes" id="UP000001357">
    <property type="component" value="Unassembled WGS sequence"/>
</dbReference>
<evidence type="ECO:0000313" key="2">
    <source>
        <dbReference type="EMBL" id="EDQ89322.1"/>
    </source>
</evidence>
<sequence>MAAARSSSVTGQALRRRAVCFGDSITQYGWASPDGQRGWVAMLADAYQRKVDVTNRGYSGYDTMKGVAILKEALPTPEQQYVFATVFFGANDAAESELQGLTPQQYRTHLSTIVDHCITQAEEFSRIAGEVARGRGAVFLDLASVMRATSSAPEKAYLADGLHLNGALSRSSMTEDLRSWVPHKVLSLTAASKDSSADGTSTTNS</sequence>
<accession>A9UZ87</accession>